<feature type="domain" description="DUF7028" evidence="1">
    <location>
        <begin position="30"/>
        <end position="117"/>
    </location>
</feature>
<keyword evidence="3" id="KW-1185">Reference proteome</keyword>
<name>A0A834SPT0_9FABA</name>
<comment type="caution">
    <text evidence="2">The sequence shown here is derived from an EMBL/GenBank/DDBJ whole genome shotgun (WGS) entry which is preliminary data.</text>
</comment>
<organism evidence="2 3">
    <name type="scientific">Senna tora</name>
    <dbReference type="NCBI Taxonomy" id="362788"/>
    <lineage>
        <taxon>Eukaryota</taxon>
        <taxon>Viridiplantae</taxon>
        <taxon>Streptophyta</taxon>
        <taxon>Embryophyta</taxon>
        <taxon>Tracheophyta</taxon>
        <taxon>Spermatophyta</taxon>
        <taxon>Magnoliopsida</taxon>
        <taxon>eudicotyledons</taxon>
        <taxon>Gunneridae</taxon>
        <taxon>Pentapetalae</taxon>
        <taxon>rosids</taxon>
        <taxon>fabids</taxon>
        <taxon>Fabales</taxon>
        <taxon>Fabaceae</taxon>
        <taxon>Caesalpinioideae</taxon>
        <taxon>Cassia clade</taxon>
        <taxon>Senna</taxon>
    </lineage>
</organism>
<dbReference type="InterPro" id="IPR054292">
    <property type="entry name" value="DUF7028"/>
</dbReference>
<protein>
    <submittedName>
        <fullName evidence="2">Increased DNA methylation 1</fullName>
    </submittedName>
</protein>
<dbReference type="EMBL" id="JAAIUW010000013">
    <property type="protein sequence ID" value="KAF7801344.1"/>
    <property type="molecule type" value="Genomic_DNA"/>
</dbReference>
<proteinExistence type="predicted"/>
<evidence type="ECO:0000313" key="3">
    <source>
        <dbReference type="Proteomes" id="UP000634136"/>
    </source>
</evidence>
<gene>
    <name evidence="2" type="ORF">G2W53_040455</name>
</gene>
<evidence type="ECO:0000259" key="1">
    <source>
        <dbReference type="Pfam" id="PF22970"/>
    </source>
</evidence>
<evidence type="ECO:0000313" key="2">
    <source>
        <dbReference type="EMBL" id="KAF7801344.1"/>
    </source>
</evidence>
<dbReference type="OrthoDB" id="1487323at2759"/>
<sequence length="196" mass="22425">MRLPSSPPASKVPAEDLEPWKISIPKADEVVVESEYCPQAVMDWYEYTGGVRYRSKGKKSNCLWRESSLKAKKHLRALGWTLWYANKKGKQELRYKSPHNGKNFYSLRMACKACMEDGGCRAESVSSNHQPFINPLLDHNMTPPLKSLEENEEDSTMSSNTKMCSRTVHFVIEWCTMSREYCDDTITGRVTTGRTT</sequence>
<accession>A0A834SPT0</accession>
<reference evidence="2" key="1">
    <citation type="submission" date="2020-09" db="EMBL/GenBank/DDBJ databases">
        <title>Genome-Enabled Discovery of Anthraquinone Biosynthesis in Senna tora.</title>
        <authorList>
            <person name="Kang S.-H."/>
            <person name="Pandey R.P."/>
            <person name="Lee C.-M."/>
            <person name="Sim J.-S."/>
            <person name="Jeong J.-T."/>
            <person name="Choi B.-S."/>
            <person name="Jung M."/>
            <person name="Ginzburg D."/>
            <person name="Zhao K."/>
            <person name="Won S.Y."/>
            <person name="Oh T.-J."/>
            <person name="Yu Y."/>
            <person name="Kim N.-H."/>
            <person name="Lee O.R."/>
            <person name="Lee T.-H."/>
            <person name="Bashyal P."/>
            <person name="Kim T.-S."/>
            <person name="Lee W.-H."/>
            <person name="Kawkins C."/>
            <person name="Kim C.-K."/>
            <person name="Kim J.S."/>
            <person name="Ahn B.O."/>
            <person name="Rhee S.Y."/>
            <person name="Sohng J.K."/>
        </authorList>
    </citation>
    <scope>NUCLEOTIDE SEQUENCE</scope>
    <source>
        <tissue evidence="2">Leaf</tissue>
    </source>
</reference>
<dbReference type="AlphaFoldDB" id="A0A834SPT0"/>
<dbReference type="Proteomes" id="UP000634136">
    <property type="component" value="Unassembled WGS sequence"/>
</dbReference>
<dbReference type="Pfam" id="PF22970">
    <property type="entry name" value="DUF7028"/>
    <property type="match status" value="1"/>
</dbReference>